<dbReference type="FunFam" id="1.10.510.10:FF:000062">
    <property type="entry name" value="peripheral plasma membrane protein CASK isoform X2"/>
    <property type="match status" value="1"/>
</dbReference>
<dbReference type="InterPro" id="IPR020590">
    <property type="entry name" value="Guanylate_kinase_CS"/>
</dbReference>
<dbReference type="InterPro" id="IPR008144">
    <property type="entry name" value="Guanylate_kin-like_dom"/>
</dbReference>
<dbReference type="FunFam" id="3.40.50.300:FF:000146">
    <property type="entry name" value="MAGUK p55 subfamily member 6 isoform X1"/>
    <property type="match status" value="1"/>
</dbReference>
<dbReference type="CDD" id="cd12081">
    <property type="entry name" value="SH3_CASK"/>
    <property type="match status" value="1"/>
</dbReference>
<feature type="domain" description="PDZ" evidence="29">
    <location>
        <begin position="489"/>
        <end position="570"/>
    </location>
</feature>
<dbReference type="GO" id="GO:0030054">
    <property type="term" value="C:cell junction"/>
    <property type="evidence" value="ECO:0007669"/>
    <property type="project" value="UniProtKB-ARBA"/>
</dbReference>
<evidence type="ECO:0000256" key="22">
    <source>
        <dbReference type="ARBA" id="ARBA00071925"/>
    </source>
</evidence>
<dbReference type="SMART" id="SM00072">
    <property type="entry name" value="GuKc"/>
    <property type="match status" value="1"/>
</dbReference>
<keyword evidence="17" id="KW-0472">Membrane</keyword>
<evidence type="ECO:0000256" key="5">
    <source>
        <dbReference type="ARBA" id="ARBA00012513"/>
    </source>
</evidence>
<dbReference type="PANTHER" id="PTHR23122">
    <property type="entry name" value="MEMBRANE-ASSOCIATED GUANYLATE KINASE MAGUK"/>
    <property type="match status" value="1"/>
</dbReference>
<dbReference type="Gene3D" id="6.10.140.620">
    <property type="match status" value="1"/>
</dbReference>
<dbReference type="CDD" id="cd10831">
    <property type="entry name" value="PDZ_CASK-like"/>
    <property type="match status" value="1"/>
</dbReference>
<evidence type="ECO:0000259" key="28">
    <source>
        <dbReference type="PROSITE" id="PS50052"/>
    </source>
</evidence>
<dbReference type="SMART" id="SM00326">
    <property type="entry name" value="SH3"/>
    <property type="match status" value="1"/>
</dbReference>
<dbReference type="InterPro" id="IPR000719">
    <property type="entry name" value="Prot_kinase_dom"/>
</dbReference>
<dbReference type="PROSITE" id="PS50002">
    <property type="entry name" value="SH3"/>
    <property type="match status" value="1"/>
</dbReference>
<comment type="catalytic activity">
    <reaction evidence="19">
        <text>L-threonyl-[protein] + ATP = O-phospho-L-threonyl-[protein] + ADP + H(+)</text>
        <dbReference type="Rhea" id="RHEA:46608"/>
        <dbReference type="Rhea" id="RHEA-COMP:11060"/>
        <dbReference type="Rhea" id="RHEA-COMP:11605"/>
        <dbReference type="ChEBI" id="CHEBI:15378"/>
        <dbReference type="ChEBI" id="CHEBI:30013"/>
        <dbReference type="ChEBI" id="CHEBI:30616"/>
        <dbReference type="ChEBI" id="CHEBI:61977"/>
        <dbReference type="ChEBI" id="CHEBI:456216"/>
        <dbReference type="EC" id="2.7.11.1"/>
    </reaction>
</comment>
<comment type="catalytic activity">
    <reaction evidence="20">
        <text>L-seryl-[protein] + ATP = O-phospho-L-seryl-[protein] + ADP + H(+)</text>
        <dbReference type="Rhea" id="RHEA:17989"/>
        <dbReference type="Rhea" id="RHEA-COMP:9863"/>
        <dbReference type="Rhea" id="RHEA-COMP:11604"/>
        <dbReference type="ChEBI" id="CHEBI:15378"/>
        <dbReference type="ChEBI" id="CHEBI:29999"/>
        <dbReference type="ChEBI" id="CHEBI:30616"/>
        <dbReference type="ChEBI" id="CHEBI:83421"/>
        <dbReference type="ChEBI" id="CHEBI:456216"/>
        <dbReference type="EC" id="2.7.11.1"/>
    </reaction>
    <physiologicalReaction direction="left-to-right" evidence="20">
        <dbReference type="Rhea" id="RHEA:17990"/>
    </physiologicalReaction>
</comment>
<dbReference type="PROSITE" id="PS51022">
    <property type="entry name" value="L27"/>
    <property type="match status" value="2"/>
</dbReference>
<keyword evidence="11" id="KW-0808">Transferase</keyword>
<evidence type="ECO:0000256" key="6">
    <source>
        <dbReference type="ARBA" id="ARBA00022443"/>
    </source>
</evidence>
<dbReference type="InterPro" id="IPR001478">
    <property type="entry name" value="PDZ"/>
</dbReference>
<dbReference type="CDD" id="cd14094">
    <property type="entry name" value="STKc_CASK"/>
    <property type="match status" value="1"/>
</dbReference>
<dbReference type="SMART" id="SM00569">
    <property type="entry name" value="L27"/>
    <property type="match status" value="2"/>
</dbReference>
<name>A0A673LLF8_9TELE</name>
<dbReference type="PROSITE" id="PS50011">
    <property type="entry name" value="PROTEIN_KINASE_DOM"/>
    <property type="match status" value="1"/>
</dbReference>
<dbReference type="Gene3D" id="3.30.200.20">
    <property type="entry name" value="Phosphorylase Kinase, domain 1"/>
    <property type="match status" value="1"/>
</dbReference>
<dbReference type="Gene3D" id="3.30.63.10">
    <property type="entry name" value="Guanylate Kinase phosphate binding domain"/>
    <property type="match status" value="1"/>
</dbReference>
<protein>
    <recommendedName>
        <fullName evidence="22">Peripheral plasma membrane protein CASK</fullName>
        <ecNumber evidence="5">2.7.11.1</ecNumber>
    </recommendedName>
    <alternativeName>
        <fullName evidence="23">Calcium/calmodulin-dependent serine protein kinase</fullName>
    </alternativeName>
</protein>
<gene>
    <name evidence="31" type="primary">caska</name>
</gene>
<dbReference type="Pfam" id="PF02828">
    <property type="entry name" value="L27"/>
    <property type="match status" value="2"/>
</dbReference>
<dbReference type="FunFam" id="2.30.42.10:FF:000016">
    <property type="entry name" value="peripheral plasma membrane protein CASK isoform X2"/>
    <property type="match status" value="1"/>
</dbReference>
<dbReference type="Ensembl" id="ENSSRHT00000080365.1">
    <property type="protein sequence ID" value="ENSSRHP00000078239.1"/>
    <property type="gene ID" value="ENSSRHG00000037299.1"/>
</dbReference>
<evidence type="ECO:0000256" key="7">
    <source>
        <dbReference type="ARBA" id="ARBA00022475"/>
    </source>
</evidence>
<dbReference type="InterPro" id="IPR014775">
    <property type="entry name" value="L27_C"/>
</dbReference>
<keyword evidence="9" id="KW-0723">Serine/threonine-protein kinase</keyword>
<dbReference type="Gene3D" id="1.10.510.10">
    <property type="entry name" value="Transferase(Phosphotransferase) domain 1"/>
    <property type="match status" value="1"/>
</dbReference>
<evidence type="ECO:0000256" key="19">
    <source>
        <dbReference type="ARBA" id="ARBA00047899"/>
    </source>
</evidence>
<dbReference type="Pfam" id="PF07653">
    <property type="entry name" value="SH3_2"/>
    <property type="match status" value="1"/>
</dbReference>
<dbReference type="Gene3D" id="2.30.42.10">
    <property type="match status" value="1"/>
</dbReference>
<evidence type="ECO:0000256" key="8">
    <source>
        <dbReference type="ARBA" id="ARBA00022490"/>
    </source>
</evidence>
<feature type="domain" description="Guanylate kinase-like" evidence="28">
    <location>
        <begin position="726"/>
        <end position="898"/>
    </location>
</feature>
<feature type="region of interest" description="Disordered" evidence="25">
    <location>
        <begin position="457"/>
        <end position="479"/>
    </location>
</feature>
<comment type="similarity">
    <text evidence="4">Belongs to the MAGUK family.</text>
</comment>
<dbReference type="InterPro" id="IPR036034">
    <property type="entry name" value="PDZ_sf"/>
</dbReference>
<evidence type="ECO:0000259" key="26">
    <source>
        <dbReference type="PROSITE" id="PS50002"/>
    </source>
</evidence>
<dbReference type="SUPFAM" id="SSF50044">
    <property type="entry name" value="SH3-domain"/>
    <property type="match status" value="1"/>
</dbReference>
<dbReference type="InterPro" id="IPR004172">
    <property type="entry name" value="L27_dom"/>
</dbReference>
<dbReference type="InterPro" id="IPR027417">
    <property type="entry name" value="P-loop_NTPase"/>
</dbReference>
<sequence length="913" mass="103559">MADDDVLFEDVYELCEVIGKGPCSVVRRCINRETGQHFAVKIVDVAKFTSSPGLSAEDLKREASICHMLKHPHIVELLETYSSDGMLYMVFEFMDGADLCFEIVKRADAGFVYSEAVASHYMRQILEALRYCHDNNIIHRDVKPHCVLLASKENSAPVKLGGFGVAIQLGESGLVAGGRVGTPHFMAPEVVKREPYGKPVDVWGCGVILFILLSGCLPFYGTKERLFEAIIKGKYKMNPRQWGQISESAKDLVRRMLMLDPAERITVYEALNHPWLKERDRYAYKIHLPETVEQLRKFNARRKLKGAVLAAVSSHKFSSFYGDPPEELPDFSEDPTSSGTTATRAVSQVLDSLEEIHALTDCSEKDLDFLHSVFQDHHLHTLLDLYDKINTKSSPQIRSPTSDAVQRAKEVLEEISCYPENADAKELRRILTQPHFMALLQTHDVVAHEVYSDEALRVTPPPTSPYLNGDSPESTNGDMDIENVTRVRLVQFQKNTDEPMGITLKMNDLNHCIVARIMHGGMIHRQGTLHVGDEIREINGISVANQTVEQLQKMLREMRGSITFKIVPGYRIQQSSCEKESPSTSRQSPANGHSSINSSILIFVRAQFEYDPVKDDLIPCKEAGIRFRVGDIIQIISKDDHNWWQGKLENTKNGTAGLIPSPELQEWRVACIAMEKTKQEQQASCTWFGKKKKQYKDKYLAKHNAVFDQLDLVTYEEVVKLPAFKRKTLVLLGAHGVGRRHIKNTLITKHPDRFAYPIPHTTRPPKKDEENGKNYFFVSHDQMMQDISNNDYLEYGSHEDAMYGTQLETIRKIHEQGLVAILDVEPQALKVLRTAEFAPYVVFIAAPTITPGMNEDESLQRLQKESEILQKTYAHYFDQTIINNEIDETIRLLEEAIDLVCTTGQWVPVSWVY</sequence>
<dbReference type="GO" id="GO:0005524">
    <property type="term" value="F:ATP binding"/>
    <property type="evidence" value="ECO:0007669"/>
    <property type="project" value="UniProtKB-KW"/>
</dbReference>
<dbReference type="SUPFAM" id="SSF52540">
    <property type="entry name" value="P-loop containing nucleoside triphosphate hydrolases"/>
    <property type="match status" value="1"/>
</dbReference>
<dbReference type="EC" id="2.7.11.1" evidence="5"/>
<dbReference type="CDD" id="cd00071">
    <property type="entry name" value="GMPK"/>
    <property type="match status" value="1"/>
</dbReference>
<dbReference type="PROSITE" id="PS00856">
    <property type="entry name" value="GUANYLATE_KINASE_1"/>
    <property type="match status" value="1"/>
</dbReference>
<evidence type="ECO:0000256" key="11">
    <source>
        <dbReference type="ARBA" id="ARBA00022679"/>
    </source>
</evidence>
<dbReference type="Pfam" id="PF00069">
    <property type="entry name" value="Pkinase"/>
    <property type="match status" value="1"/>
</dbReference>
<feature type="domain" description="Protein kinase" evidence="27">
    <location>
        <begin position="12"/>
        <end position="276"/>
    </location>
</feature>
<dbReference type="FunFam" id="3.30.63.10:FF:000004">
    <property type="entry name" value="peripheral plasma membrane protein CASK isoform X2"/>
    <property type="match status" value="1"/>
</dbReference>
<keyword evidence="16" id="KW-0112">Calmodulin-binding</keyword>
<dbReference type="InterPro" id="IPR008145">
    <property type="entry name" value="GK/Ca_channel_bsu"/>
</dbReference>
<keyword evidence="7" id="KW-1003">Cell membrane</keyword>
<accession>A0A673LLF8</accession>
<dbReference type="Gene3D" id="1.10.287.650">
    <property type="entry name" value="L27 domain"/>
    <property type="match status" value="2"/>
</dbReference>
<evidence type="ECO:0000256" key="15">
    <source>
        <dbReference type="ARBA" id="ARBA00022840"/>
    </source>
</evidence>
<keyword evidence="13" id="KW-0547">Nucleotide-binding</keyword>
<dbReference type="Gene3D" id="2.30.30.40">
    <property type="entry name" value="SH3 Domains"/>
    <property type="match status" value="1"/>
</dbReference>
<dbReference type="Pfam" id="PF00595">
    <property type="entry name" value="PDZ"/>
    <property type="match status" value="1"/>
</dbReference>
<evidence type="ECO:0000256" key="23">
    <source>
        <dbReference type="ARBA" id="ARBA00077072"/>
    </source>
</evidence>
<proteinExistence type="inferred from homology"/>
<evidence type="ECO:0000256" key="9">
    <source>
        <dbReference type="ARBA" id="ARBA00022527"/>
    </source>
</evidence>
<dbReference type="PROSITE" id="PS50106">
    <property type="entry name" value="PDZ"/>
    <property type="match status" value="1"/>
</dbReference>
<keyword evidence="18" id="KW-0539">Nucleus</keyword>
<evidence type="ECO:0000256" key="2">
    <source>
        <dbReference type="ARBA" id="ARBA00004202"/>
    </source>
</evidence>
<evidence type="ECO:0000256" key="13">
    <source>
        <dbReference type="ARBA" id="ARBA00022741"/>
    </source>
</evidence>
<evidence type="ECO:0000256" key="21">
    <source>
        <dbReference type="ARBA" id="ARBA00060907"/>
    </source>
</evidence>
<dbReference type="InterPro" id="IPR011009">
    <property type="entry name" value="Kinase-like_dom_sf"/>
</dbReference>
<evidence type="ECO:0000256" key="1">
    <source>
        <dbReference type="ARBA" id="ARBA00004123"/>
    </source>
</evidence>
<organism evidence="31 32">
    <name type="scientific">Sinocyclocheilus rhinocerous</name>
    <dbReference type="NCBI Taxonomy" id="307959"/>
    <lineage>
        <taxon>Eukaryota</taxon>
        <taxon>Metazoa</taxon>
        <taxon>Chordata</taxon>
        <taxon>Craniata</taxon>
        <taxon>Vertebrata</taxon>
        <taxon>Euteleostomi</taxon>
        <taxon>Actinopterygii</taxon>
        <taxon>Neopterygii</taxon>
        <taxon>Teleostei</taxon>
        <taxon>Ostariophysi</taxon>
        <taxon>Cypriniformes</taxon>
        <taxon>Cyprinidae</taxon>
        <taxon>Cyprininae</taxon>
        <taxon>Sinocyclocheilus</taxon>
    </lineage>
</organism>
<evidence type="ECO:0000259" key="29">
    <source>
        <dbReference type="PROSITE" id="PS50106"/>
    </source>
</evidence>
<evidence type="ECO:0000256" key="17">
    <source>
        <dbReference type="ARBA" id="ARBA00023136"/>
    </source>
</evidence>
<dbReference type="SUPFAM" id="SSF101288">
    <property type="entry name" value="L27 domain"/>
    <property type="match status" value="2"/>
</dbReference>
<evidence type="ECO:0000256" key="25">
    <source>
        <dbReference type="SAM" id="MobiDB-lite"/>
    </source>
</evidence>
<evidence type="ECO:0000256" key="24">
    <source>
        <dbReference type="PROSITE-ProRule" id="PRU00192"/>
    </source>
</evidence>
<evidence type="ECO:0000256" key="18">
    <source>
        <dbReference type="ARBA" id="ARBA00023242"/>
    </source>
</evidence>
<keyword evidence="14" id="KW-0418">Kinase</keyword>
<dbReference type="PROSITE" id="PS50052">
    <property type="entry name" value="GUANYLATE_KINASE_2"/>
    <property type="match status" value="1"/>
</dbReference>
<evidence type="ECO:0000256" key="20">
    <source>
        <dbReference type="ARBA" id="ARBA00048977"/>
    </source>
</evidence>
<keyword evidence="10" id="KW-0597">Phosphoprotein</keyword>
<feature type="domain" description="L27" evidence="30">
    <location>
        <begin position="401"/>
        <end position="454"/>
    </location>
</feature>
<dbReference type="InterPro" id="IPR036028">
    <property type="entry name" value="SH3-like_dom_sf"/>
</dbReference>
<dbReference type="GO" id="GO:0005516">
    <property type="term" value="F:calmodulin binding"/>
    <property type="evidence" value="ECO:0007669"/>
    <property type="project" value="UniProtKB-KW"/>
</dbReference>
<evidence type="ECO:0000256" key="10">
    <source>
        <dbReference type="ARBA" id="ARBA00022553"/>
    </source>
</evidence>
<keyword evidence="8" id="KW-0963">Cytoplasm</keyword>
<feature type="domain" description="L27" evidence="30">
    <location>
        <begin position="342"/>
        <end position="397"/>
    </location>
</feature>
<evidence type="ECO:0000313" key="31">
    <source>
        <dbReference type="Ensembl" id="ENSSRHP00000078239.1"/>
    </source>
</evidence>
<evidence type="ECO:0000256" key="16">
    <source>
        <dbReference type="ARBA" id="ARBA00022860"/>
    </source>
</evidence>
<dbReference type="GO" id="GO:0005886">
    <property type="term" value="C:plasma membrane"/>
    <property type="evidence" value="ECO:0007669"/>
    <property type="project" value="UniProtKB-SubCell"/>
</dbReference>
<dbReference type="GO" id="GO:0004674">
    <property type="term" value="F:protein serine/threonine kinase activity"/>
    <property type="evidence" value="ECO:0007669"/>
    <property type="project" value="UniProtKB-KW"/>
</dbReference>
<evidence type="ECO:0000256" key="3">
    <source>
        <dbReference type="ARBA" id="ARBA00004496"/>
    </source>
</evidence>
<evidence type="ECO:0000256" key="4">
    <source>
        <dbReference type="ARBA" id="ARBA00007014"/>
    </source>
</evidence>
<feature type="domain" description="SH3" evidence="26">
    <location>
        <begin position="599"/>
        <end position="669"/>
    </location>
</feature>
<evidence type="ECO:0000256" key="14">
    <source>
        <dbReference type="ARBA" id="ARBA00022777"/>
    </source>
</evidence>
<evidence type="ECO:0000259" key="30">
    <source>
        <dbReference type="PROSITE" id="PS51022"/>
    </source>
</evidence>
<comment type="similarity">
    <text evidence="21">In the N-terminal section; belongs to the protein kinase superfamily. CAMK Ser/Thr protein kinase family. CaMK subfamily.</text>
</comment>
<keyword evidence="15" id="KW-0067">ATP-binding</keyword>
<dbReference type="InterPro" id="IPR035473">
    <property type="entry name" value="CASK_SH3"/>
</dbReference>
<dbReference type="SUPFAM" id="SSF56112">
    <property type="entry name" value="Protein kinase-like (PK-like)"/>
    <property type="match status" value="1"/>
</dbReference>
<dbReference type="GO" id="GO:0005634">
    <property type="term" value="C:nucleus"/>
    <property type="evidence" value="ECO:0007669"/>
    <property type="project" value="UniProtKB-SubCell"/>
</dbReference>
<dbReference type="InterPro" id="IPR050716">
    <property type="entry name" value="MAGUK"/>
</dbReference>
<keyword evidence="6 24" id="KW-0728">SH3 domain</keyword>
<dbReference type="FunFam" id="2.30.30.40:FF:000080">
    <property type="entry name" value="Peripheral plasma membrane protein CASK isoform X2"/>
    <property type="match status" value="1"/>
</dbReference>
<keyword evidence="32" id="KW-1185">Reference proteome</keyword>
<dbReference type="Pfam" id="PF00625">
    <property type="entry name" value="Guanylate_kin"/>
    <property type="match status" value="1"/>
</dbReference>
<comment type="subcellular location">
    <subcellularLocation>
        <location evidence="2">Cell membrane</location>
        <topology evidence="2">Peripheral membrane protein</topology>
    </subcellularLocation>
    <subcellularLocation>
        <location evidence="3">Cytoplasm</location>
    </subcellularLocation>
    <subcellularLocation>
        <location evidence="1">Nucleus</location>
    </subcellularLocation>
</comment>
<dbReference type="InterPro" id="IPR036892">
    <property type="entry name" value="L27_dom_sf"/>
</dbReference>
<dbReference type="AlphaFoldDB" id="A0A673LLF8"/>
<dbReference type="FunFam" id="3.30.200.20:FF:000051">
    <property type="entry name" value="Peripheral plasma membrane protein CASK isoform B"/>
    <property type="match status" value="1"/>
</dbReference>
<dbReference type="InterPro" id="IPR001452">
    <property type="entry name" value="SH3_domain"/>
</dbReference>
<evidence type="ECO:0000259" key="27">
    <source>
        <dbReference type="PROSITE" id="PS50011"/>
    </source>
</evidence>
<dbReference type="SMART" id="SM00228">
    <property type="entry name" value="PDZ"/>
    <property type="match status" value="1"/>
</dbReference>
<dbReference type="Gene3D" id="3.40.50.300">
    <property type="entry name" value="P-loop containing nucleotide triphosphate hydrolases"/>
    <property type="match status" value="1"/>
</dbReference>
<dbReference type="GO" id="GO:0005737">
    <property type="term" value="C:cytoplasm"/>
    <property type="evidence" value="ECO:0007669"/>
    <property type="project" value="UniProtKB-SubCell"/>
</dbReference>
<reference evidence="31" key="1">
    <citation type="submission" date="2025-08" db="UniProtKB">
        <authorList>
            <consortium name="Ensembl"/>
        </authorList>
    </citation>
    <scope>IDENTIFICATION</scope>
</reference>
<dbReference type="SUPFAM" id="SSF50156">
    <property type="entry name" value="PDZ domain-like"/>
    <property type="match status" value="1"/>
</dbReference>
<evidence type="ECO:0000256" key="12">
    <source>
        <dbReference type="ARBA" id="ARBA00022737"/>
    </source>
</evidence>
<reference evidence="31" key="2">
    <citation type="submission" date="2025-09" db="UniProtKB">
        <authorList>
            <consortium name="Ensembl"/>
        </authorList>
    </citation>
    <scope>IDENTIFICATION</scope>
</reference>
<evidence type="ECO:0000313" key="32">
    <source>
        <dbReference type="Proteomes" id="UP000472270"/>
    </source>
</evidence>
<dbReference type="Proteomes" id="UP000472270">
    <property type="component" value="Unassembled WGS sequence"/>
</dbReference>
<keyword evidence="12" id="KW-0677">Repeat</keyword>